<feature type="region of interest" description="Disordered" evidence="1">
    <location>
        <begin position="31"/>
        <end position="91"/>
    </location>
</feature>
<name>A0ABD1QFC4_9LAMI</name>
<feature type="compositionally biased region" description="Low complexity" evidence="1">
    <location>
        <begin position="76"/>
        <end position="88"/>
    </location>
</feature>
<comment type="caution">
    <text evidence="2">The sequence shown here is derived from an EMBL/GenBank/DDBJ whole genome shotgun (WGS) entry which is preliminary data.</text>
</comment>
<feature type="region of interest" description="Disordered" evidence="1">
    <location>
        <begin position="116"/>
        <end position="144"/>
    </location>
</feature>
<dbReference type="EMBL" id="JBFOLK010000011">
    <property type="protein sequence ID" value="KAL2474917.1"/>
    <property type="molecule type" value="Genomic_DNA"/>
</dbReference>
<dbReference type="AlphaFoldDB" id="A0ABD1QFC4"/>
<feature type="compositionally biased region" description="Polar residues" evidence="1">
    <location>
        <begin position="56"/>
        <end position="68"/>
    </location>
</feature>
<feature type="compositionally biased region" description="Low complexity" evidence="1">
    <location>
        <begin position="31"/>
        <end position="46"/>
    </location>
</feature>
<accession>A0ABD1QFC4</accession>
<evidence type="ECO:0000256" key="1">
    <source>
        <dbReference type="SAM" id="MobiDB-lite"/>
    </source>
</evidence>
<organism evidence="2 3">
    <name type="scientific">Abeliophyllum distichum</name>
    <dbReference type="NCBI Taxonomy" id="126358"/>
    <lineage>
        <taxon>Eukaryota</taxon>
        <taxon>Viridiplantae</taxon>
        <taxon>Streptophyta</taxon>
        <taxon>Embryophyta</taxon>
        <taxon>Tracheophyta</taxon>
        <taxon>Spermatophyta</taxon>
        <taxon>Magnoliopsida</taxon>
        <taxon>eudicotyledons</taxon>
        <taxon>Gunneridae</taxon>
        <taxon>Pentapetalae</taxon>
        <taxon>asterids</taxon>
        <taxon>lamiids</taxon>
        <taxon>Lamiales</taxon>
        <taxon>Oleaceae</taxon>
        <taxon>Forsythieae</taxon>
        <taxon>Abeliophyllum</taxon>
    </lineage>
</organism>
<protein>
    <submittedName>
        <fullName evidence="2">Uncharacterized protein</fullName>
    </submittedName>
</protein>
<dbReference type="Proteomes" id="UP001604336">
    <property type="component" value="Unassembled WGS sequence"/>
</dbReference>
<proteinExistence type="predicted"/>
<gene>
    <name evidence="2" type="ORF">Adt_35653</name>
</gene>
<evidence type="ECO:0000313" key="2">
    <source>
        <dbReference type="EMBL" id="KAL2474917.1"/>
    </source>
</evidence>
<evidence type="ECO:0000313" key="3">
    <source>
        <dbReference type="Proteomes" id="UP001604336"/>
    </source>
</evidence>
<sequence>MIKYPISKFLERIQQHLSTPSVLAISKEYDSSINTSSDESSYESSDGQPPVYMADTAQTSLEQPTEQQPHAEESTPEVVQEEPTVVSEDGVVTSPLAPMFINPSLPTPSSFSVKFTLDDVPPQSGKPGSKKCRHGALPNSKDHI</sequence>
<reference evidence="3" key="1">
    <citation type="submission" date="2024-07" db="EMBL/GenBank/DDBJ databases">
        <title>Two chromosome-level genome assemblies of Korean endemic species Abeliophyllum distichum and Forsythia ovata (Oleaceae).</title>
        <authorList>
            <person name="Jang H."/>
        </authorList>
    </citation>
    <scope>NUCLEOTIDE SEQUENCE [LARGE SCALE GENOMIC DNA]</scope>
</reference>
<keyword evidence="3" id="KW-1185">Reference proteome</keyword>